<feature type="transmembrane region" description="Helical" evidence="1">
    <location>
        <begin position="120"/>
        <end position="139"/>
    </location>
</feature>
<accession>A0A433RUE7</accession>
<sequence>MFYDFIVYLHVIGAILSIGPFFVLFPLMKRMQYEQDMAVLKGHVDAFSLAIQVVKHAGHFLVGFGILAVLLGGYPWTTPWILVTIILLISSVIYLARAFKPTLRTFGTNAFNQQRFVRKLRKAVWIYVVLLFIMLWLMVTKPMFW</sequence>
<feature type="transmembrane region" description="Helical" evidence="1">
    <location>
        <begin position="6"/>
        <end position="28"/>
    </location>
</feature>
<evidence type="ECO:0000313" key="2">
    <source>
        <dbReference type="EMBL" id="RUS55784.1"/>
    </source>
</evidence>
<proteinExistence type="predicted"/>
<feature type="transmembrane region" description="Helical" evidence="1">
    <location>
        <begin position="80"/>
        <end position="99"/>
    </location>
</feature>
<comment type="caution">
    <text evidence="2">The sequence shown here is derived from an EMBL/GenBank/DDBJ whole genome shotgun (WGS) entry which is preliminary data.</text>
</comment>
<keyword evidence="1" id="KW-0812">Transmembrane</keyword>
<keyword evidence="1" id="KW-1133">Transmembrane helix</keyword>
<dbReference type="AlphaFoldDB" id="A0A433RUE7"/>
<reference evidence="2 3" key="1">
    <citation type="submission" date="2014-11" db="EMBL/GenBank/DDBJ databases">
        <title>Genome sequence and analysis of novel Kurthia sp.</title>
        <authorList>
            <person name="Lawson J.N."/>
            <person name="Gonzalez J.E."/>
            <person name="Rinauldi L."/>
            <person name="Xuan Z."/>
            <person name="Firman A."/>
            <person name="Shaddox L."/>
            <person name="Trudeau A."/>
            <person name="Shah S."/>
            <person name="Reiman D."/>
        </authorList>
    </citation>
    <scope>NUCLEOTIDE SEQUENCE [LARGE SCALE GENOMIC DNA]</scope>
    <source>
        <strain evidence="2 3">3B1D</strain>
    </source>
</reference>
<protein>
    <recommendedName>
        <fullName evidence="4">DUF2269 family protein</fullName>
    </recommendedName>
</protein>
<keyword evidence="1" id="KW-0472">Membrane</keyword>
<evidence type="ECO:0000256" key="1">
    <source>
        <dbReference type="SAM" id="Phobius"/>
    </source>
</evidence>
<evidence type="ECO:0008006" key="4">
    <source>
        <dbReference type="Google" id="ProtNLM"/>
    </source>
</evidence>
<feature type="transmembrane region" description="Helical" evidence="1">
    <location>
        <begin position="49"/>
        <end position="74"/>
    </location>
</feature>
<dbReference type="Proteomes" id="UP000288623">
    <property type="component" value="Unassembled WGS sequence"/>
</dbReference>
<dbReference type="OrthoDB" id="2436717at2"/>
<evidence type="ECO:0000313" key="3">
    <source>
        <dbReference type="Proteomes" id="UP000288623"/>
    </source>
</evidence>
<dbReference type="RefSeq" id="WP_126991021.1">
    <property type="nucleotide sequence ID" value="NZ_JTFC01000031.1"/>
</dbReference>
<dbReference type="EMBL" id="JTFC01000031">
    <property type="protein sequence ID" value="RUS55784.1"/>
    <property type="molecule type" value="Genomic_DNA"/>
</dbReference>
<name>A0A433RUE7_9BACL</name>
<keyword evidence="3" id="KW-1185">Reference proteome</keyword>
<organism evidence="2 3">
    <name type="scientific">Candidatus Kurthia intestinigallinarum</name>
    <dbReference type="NCBI Taxonomy" id="1562256"/>
    <lineage>
        <taxon>Bacteria</taxon>
        <taxon>Bacillati</taxon>
        <taxon>Bacillota</taxon>
        <taxon>Bacilli</taxon>
        <taxon>Bacillales</taxon>
        <taxon>Caryophanaceae</taxon>
        <taxon>Kurthia</taxon>
    </lineage>
</organism>
<gene>
    <name evidence="2" type="ORF">QI30_12825</name>
</gene>